<keyword evidence="1" id="KW-0732">Signal</keyword>
<organism evidence="3 4">
    <name type="scientific">Streptantibioticus ferralitis</name>
    <dbReference type="NCBI Taxonomy" id="236510"/>
    <lineage>
        <taxon>Bacteria</taxon>
        <taxon>Bacillati</taxon>
        <taxon>Actinomycetota</taxon>
        <taxon>Actinomycetes</taxon>
        <taxon>Kitasatosporales</taxon>
        <taxon>Streptomycetaceae</taxon>
        <taxon>Streptantibioticus</taxon>
    </lineage>
</organism>
<dbReference type="Gene3D" id="3.40.50.1110">
    <property type="entry name" value="SGNH hydrolase"/>
    <property type="match status" value="1"/>
</dbReference>
<accession>A0ABT5ZAE3</accession>
<sequence>MSREPSRTVPRAPRARSRTAAVLAALAAVATLSGAVPAPGSGHGAPVRYVALGDSGAAAPGVPEQIDARCARSDHNYPSLVAGRLRPAAFTDVTCSGATTTDLGDARHGQFQALSKRTTLVTLTIGGNDVGFAGIVTKCTALGLFHPGGAYCQAAYTRGGTDELETRIAGAEPRIAGALHAIHRLAPHARVLLVGYLRLVPLDHRGCRPRELFGDGDLAYLDAFERNLNEMFRRTARANGAVFVDDHPASAHHDICRPSGVRWSEGLIPTSSAIPFHPNALGERAMAERVLAAAGR</sequence>
<dbReference type="InterPro" id="IPR013830">
    <property type="entry name" value="SGNH_hydro"/>
</dbReference>
<reference evidence="3 4" key="1">
    <citation type="submission" date="2023-03" db="EMBL/GenBank/DDBJ databases">
        <title>Draft genome sequence of type strain Streptomyces ferralitis JCM 14344.</title>
        <authorList>
            <person name="Klaysubun C."/>
            <person name="Duangmal K."/>
        </authorList>
    </citation>
    <scope>NUCLEOTIDE SEQUENCE [LARGE SCALE GENOMIC DNA]</scope>
    <source>
        <strain evidence="3 4">JCM 14344</strain>
    </source>
</reference>
<evidence type="ECO:0000313" key="4">
    <source>
        <dbReference type="Proteomes" id="UP001220022"/>
    </source>
</evidence>
<evidence type="ECO:0000313" key="3">
    <source>
        <dbReference type="EMBL" id="MDF2260817.1"/>
    </source>
</evidence>
<evidence type="ECO:0000259" key="2">
    <source>
        <dbReference type="Pfam" id="PF13472"/>
    </source>
</evidence>
<feature type="chain" id="PRO_5045289277" evidence="1">
    <location>
        <begin position="36"/>
        <end position="296"/>
    </location>
</feature>
<keyword evidence="4" id="KW-1185">Reference proteome</keyword>
<name>A0ABT5ZAE3_9ACTN</name>
<dbReference type="CDD" id="cd01823">
    <property type="entry name" value="SEST_like"/>
    <property type="match status" value="1"/>
</dbReference>
<dbReference type="RefSeq" id="WP_275821786.1">
    <property type="nucleotide sequence ID" value="NZ_BAAANM010000016.1"/>
</dbReference>
<keyword evidence="3" id="KW-0378">Hydrolase</keyword>
<dbReference type="GO" id="GO:0016787">
    <property type="term" value="F:hydrolase activity"/>
    <property type="evidence" value="ECO:0007669"/>
    <property type="project" value="UniProtKB-KW"/>
</dbReference>
<dbReference type="EMBL" id="JARHTQ010000040">
    <property type="protein sequence ID" value="MDF2260817.1"/>
    <property type="molecule type" value="Genomic_DNA"/>
</dbReference>
<proteinExistence type="predicted"/>
<dbReference type="Pfam" id="PF13472">
    <property type="entry name" value="Lipase_GDSL_2"/>
    <property type="match status" value="1"/>
</dbReference>
<dbReference type="PANTHER" id="PTHR37981">
    <property type="entry name" value="LIPASE 2"/>
    <property type="match status" value="1"/>
</dbReference>
<comment type="caution">
    <text evidence="3">The sequence shown here is derived from an EMBL/GenBank/DDBJ whole genome shotgun (WGS) entry which is preliminary data.</text>
</comment>
<feature type="domain" description="SGNH hydrolase-type esterase" evidence="2">
    <location>
        <begin position="51"/>
        <end position="285"/>
    </location>
</feature>
<dbReference type="PANTHER" id="PTHR37981:SF1">
    <property type="entry name" value="SGNH HYDROLASE-TYPE ESTERASE DOMAIN-CONTAINING PROTEIN"/>
    <property type="match status" value="1"/>
</dbReference>
<dbReference type="InterPro" id="IPR037460">
    <property type="entry name" value="SEST-like"/>
</dbReference>
<evidence type="ECO:0000256" key="1">
    <source>
        <dbReference type="SAM" id="SignalP"/>
    </source>
</evidence>
<feature type="signal peptide" evidence="1">
    <location>
        <begin position="1"/>
        <end position="35"/>
    </location>
</feature>
<protein>
    <submittedName>
        <fullName evidence="3">SGNH/GDSL hydrolase family protein</fullName>
    </submittedName>
</protein>
<dbReference type="SUPFAM" id="SSF52266">
    <property type="entry name" value="SGNH hydrolase"/>
    <property type="match status" value="1"/>
</dbReference>
<gene>
    <name evidence="3" type="ORF">P2L57_35400</name>
</gene>
<dbReference type="InterPro" id="IPR036514">
    <property type="entry name" value="SGNH_hydro_sf"/>
</dbReference>
<dbReference type="Proteomes" id="UP001220022">
    <property type="component" value="Unassembled WGS sequence"/>
</dbReference>